<dbReference type="OrthoDB" id="6271159at2759"/>
<dbReference type="CDD" id="cd00136">
    <property type="entry name" value="PDZ_canonical"/>
    <property type="match status" value="1"/>
</dbReference>
<feature type="compositionally biased region" description="Basic and acidic residues" evidence="1">
    <location>
        <begin position="594"/>
        <end position="608"/>
    </location>
</feature>
<accession>A0A8J4TIV0</accession>
<feature type="region of interest" description="Disordered" evidence="1">
    <location>
        <begin position="799"/>
        <end position="849"/>
    </location>
</feature>
<sequence>MSANQIPRRAQSIKPYMGLVDAGAFIEFTPPKAIVAKDIPSEKIPKRYRLPTGKRILHIELYLPGLKSIPEEWQQPKSLKWPMRMFSCRAVTDSSNQPCFGGPFSKITDKRGSKYTNTALTTCPHDKWCRANPNEQPKNGELWYRLTADRIQISILLELKTGTLVHEENTLMGPRRLSTESLLTSSESSAVSVTSITRCPHYYYWDSGKLTHPIDFQASRLIVANGKITCYFVVCEINKQRPVWSKEELDHLESVSLNLDLVDEKMRKMVARRSTTHNYKTVPAALDSSLIPSCNLLVSADEADQMFYQVTLNRKPGQSLGLTLVERSLPSSCAPINSYPSPSTGLFVKCITSGGLAEQSNKLKVGDQVLAINSVSVLVSSPSTDSKRNSVALLSDNSKCDNPSLKAVLQDNTFSGQVKATDTRSTESVTKSLAAGFTAYPFAMRLLRQTIGPVHLYMKRIEPTRSYVYPSETETTSDKLATLGNKLVAPLFGTQSEEIPVKPNTFNRELNASEEDPIRNDMVDVDILHSQLIAQADEMLANYFQWMDRKQGEKLIGKQEKTEIIKAPTEPTAVDNRKQTIRRKPARSSVAVRESTHREHKHKDERISRTGSYNRTVLAKSSPRIVAQNFERRRNDLRTTNLLEQRTQRIHGTTKRRTASIMRRQNETSGFQKQNESKNKEESAKTLSTKQPAASLQTNELGQSKLQERLTALEEYFSKNMPPVLLSTDSSADMNEVNAFHEILENLTDEEWDVLLRVVMQPDDLIQERLVSKMVSDNTTSKPILDTQPLLTDQFVSATKEQKPSNISQSHSKTTINVSGSLPAGTKSRKCVNPGHSSGDVYHRNKTHL</sequence>
<feature type="compositionally biased region" description="Polar residues" evidence="1">
    <location>
        <begin position="799"/>
        <end position="820"/>
    </location>
</feature>
<protein>
    <recommendedName>
        <fullName evidence="2">PDZ domain-containing protein</fullName>
    </recommendedName>
</protein>
<feature type="compositionally biased region" description="Basic and acidic residues" evidence="1">
    <location>
        <begin position="675"/>
        <end position="684"/>
    </location>
</feature>
<evidence type="ECO:0000259" key="2">
    <source>
        <dbReference type="PROSITE" id="PS50106"/>
    </source>
</evidence>
<dbReference type="Gene3D" id="2.30.42.10">
    <property type="match status" value="1"/>
</dbReference>
<name>A0A8J4TIV0_9TREM</name>
<dbReference type="Proteomes" id="UP000748531">
    <property type="component" value="Unassembled WGS sequence"/>
</dbReference>
<feature type="region of interest" description="Disordered" evidence="1">
    <location>
        <begin position="650"/>
        <end position="702"/>
    </location>
</feature>
<dbReference type="EMBL" id="LUCH01001268">
    <property type="protein sequence ID" value="KAF5403362.1"/>
    <property type="molecule type" value="Genomic_DNA"/>
</dbReference>
<evidence type="ECO:0000313" key="4">
    <source>
        <dbReference type="Proteomes" id="UP000748531"/>
    </source>
</evidence>
<dbReference type="InterPro" id="IPR001478">
    <property type="entry name" value="PDZ"/>
</dbReference>
<dbReference type="Pfam" id="PF00595">
    <property type="entry name" value="PDZ"/>
    <property type="match status" value="1"/>
</dbReference>
<evidence type="ECO:0000256" key="1">
    <source>
        <dbReference type="SAM" id="MobiDB-lite"/>
    </source>
</evidence>
<evidence type="ECO:0000313" key="3">
    <source>
        <dbReference type="EMBL" id="KAF5403362.1"/>
    </source>
</evidence>
<dbReference type="PROSITE" id="PS50106">
    <property type="entry name" value="PDZ"/>
    <property type="match status" value="1"/>
</dbReference>
<comment type="caution">
    <text evidence="3">The sequence shown here is derived from an EMBL/GenBank/DDBJ whole genome shotgun (WGS) entry which is preliminary data.</text>
</comment>
<dbReference type="InterPro" id="IPR036034">
    <property type="entry name" value="PDZ_sf"/>
</dbReference>
<proteinExistence type="predicted"/>
<keyword evidence="4" id="KW-1185">Reference proteome</keyword>
<feature type="domain" description="PDZ" evidence="2">
    <location>
        <begin position="309"/>
        <end position="377"/>
    </location>
</feature>
<organism evidence="3 4">
    <name type="scientific">Paragonimus heterotremus</name>
    <dbReference type="NCBI Taxonomy" id="100268"/>
    <lineage>
        <taxon>Eukaryota</taxon>
        <taxon>Metazoa</taxon>
        <taxon>Spiralia</taxon>
        <taxon>Lophotrochozoa</taxon>
        <taxon>Platyhelminthes</taxon>
        <taxon>Trematoda</taxon>
        <taxon>Digenea</taxon>
        <taxon>Plagiorchiida</taxon>
        <taxon>Troglotremata</taxon>
        <taxon>Troglotrematidae</taxon>
        <taxon>Paragonimus</taxon>
    </lineage>
</organism>
<dbReference type="SUPFAM" id="SSF50156">
    <property type="entry name" value="PDZ domain-like"/>
    <property type="match status" value="1"/>
</dbReference>
<gene>
    <name evidence="3" type="ORF">PHET_03374</name>
</gene>
<feature type="compositionally biased region" description="Polar residues" evidence="1">
    <location>
        <begin position="685"/>
        <end position="702"/>
    </location>
</feature>
<feature type="region of interest" description="Disordered" evidence="1">
    <location>
        <begin position="585"/>
        <end position="608"/>
    </location>
</feature>
<dbReference type="AlphaFoldDB" id="A0A8J4TIV0"/>
<dbReference type="SMART" id="SM00228">
    <property type="entry name" value="PDZ"/>
    <property type="match status" value="1"/>
</dbReference>
<reference evidence="3" key="1">
    <citation type="submission" date="2019-05" db="EMBL/GenBank/DDBJ databases">
        <title>Annotation for the trematode Paragonimus heterotremus.</title>
        <authorList>
            <person name="Choi Y.-J."/>
        </authorList>
    </citation>
    <scope>NUCLEOTIDE SEQUENCE</scope>
    <source>
        <strain evidence="3">LC</strain>
    </source>
</reference>